<dbReference type="Proteomes" id="UP001235849">
    <property type="component" value="Unassembled WGS sequence"/>
</dbReference>
<dbReference type="Gene3D" id="2.130.10.10">
    <property type="entry name" value="YVTN repeat-like/Quinoprotein amine dehydrogenase"/>
    <property type="match status" value="2"/>
</dbReference>
<dbReference type="PROSITE" id="PS50294">
    <property type="entry name" value="WD_REPEATS_REGION"/>
    <property type="match status" value="6"/>
</dbReference>
<dbReference type="InterPro" id="IPR036322">
    <property type="entry name" value="WD40_repeat_dom_sf"/>
</dbReference>
<feature type="repeat" description="WD" evidence="3">
    <location>
        <begin position="320"/>
        <end position="361"/>
    </location>
</feature>
<dbReference type="CDD" id="cd00200">
    <property type="entry name" value="WD40"/>
    <property type="match status" value="1"/>
</dbReference>
<dbReference type="PROSITE" id="PS00678">
    <property type="entry name" value="WD_REPEATS_1"/>
    <property type="match status" value="3"/>
</dbReference>
<dbReference type="InterPro" id="IPR001680">
    <property type="entry name" value="WD40_rpt"/>
</dbReference>
<dbReference type="PROSITE" id="PS50011">
    <property type="entry name" value="PROTEIN_KINASE_DOM"/>
    <property type="match status" value="1"/>
</dbReference>
<dbReference type="RefSeq" id="WP_283768597.1">
    <property type="nucleotide sequence ID" value="NZ_JAQOSO010000102.1"/>
</dbReference>
<feature type="domain" description="Protein kinase" evidence="5">
    <location>
        <begin position="34"/>
        <end position="290"/>
    </location>
</feature>
<feature type="binding site" evidence="4">
    <location>
        <position position="65"/>
    </location>
    <ligand>
        <name>ATP</name>
        <dbReference type="ChEBI" id="CHEBI:30616"/>
    </ligand>
</feature>
<dbReference type="CDD" id="cd14014">
    <property type="entry name" value="STKc_PknB_like"/>
    <property type="match status" value="1"/>
</dbReference>
<feature type="repeat" description="WD" evidence="3">
    <location>
        <begin position="415"/>
        <end position="447"/>
    </location>
</feature>
<dbReference type="PROSITE" id="PS00107">
    <property type="entry name" value="PROTEIN_KINASE_ATP"/>
    <property type="match status" value="1"/>
</dbReference>
<keyword evidence="6" id="KW-0418">Kinase</keyword>
<keyword evidence="6" id="KW-0808">Transferase</keyword>
<dbReference type="Gene3D" id="1.10.510.10">
    <property type="entry name" value="Transferase(Phosphotransferase) domain 1"/>
    <property type="match status" value="1"/>
</dbReference>
<feature type="repeat" description="WD" evidence="3">
    <location>
        <begin position="446"/>
        <end position="487"/>
    </location>
</feature>
<dbReference type="InterPro" id="IPR015943">
    <property type="entry name" value="WD40/YVTN_repeat-like_dom_sf"/>
</dbReference>
<gene>
    <name evidence="6" type="ORF">PMG25_19690</name>
</gene>
<protein>
    <submittedName>
        <fullName evidence="6">WD40 repeat domain-containing serine/threonine-protein kinase</fullName>
    </submittedName>
</protein>
<comment type="caution">
    <text evidence="6">The sequence shown here is derived from an EMBL/GenBank/DDBJ whole genome shotgun (WGS) entry which is preliminary data.</text>
</comment>
<dbReference type="PANTHER" id="PTHR44129">
    <property type="entry name" value="WD REPEAT-CONTAINING PROTEIN POP1"/>
    <property type="match status" value="1"/>
</dbReference>
<dbReference type="InterPro" id="IPR000719">
    <property type="entry name" value="Prot_kinase_dom"/>
</dbReference>
<dbReference type="EMBL" id="JAQOSO010000102">
    <property type="protein sequence ID" value="MDJ1176311.1"/>
    <property type="molecule type" value="Genomic_DNA"/>
</dbReference>
<dbReference type="Pfam" id="PF00069">
    <property type="entry name" value="Pkinase"/>
    <property type="match status" value="1"/>
</dbReference>
<dbReference type="InterPro" id="IPR050349">
    <property type="entry name" value="WD_LIS1/nudF_dynein_reg"/>
</dbReference>
<name>A0ABT7BAZ7_9CYAN</name>
<keyword evidence="4" id="KW-0067">ATP-binding</keyword>
<keyword evidence="7" id="KW-1185">Reference proteome</keyword>
<keyword evidence="4" id="KW-0547">Nucleotide-binding</keyword>
<dbReference type="SUPFAM" id="SSF50978">
    <property type="entry name" value="WD40 repeat-like"/>
    <property type="match status" value="1"/>
</dbReference>
<dbReference type="NCBIfam" id="NF045510">
    <property type="entry name" value="4Cys_prefix_kin"/>
    <property type="match status" value="1"/>
</dbReference>
<dbReference type="SMART" id="SM00320">
    <property type="entry name" value="WD40"/>
    <property type="match status" value="7"/>
</dbReference>
<dbReference type="SMART" id="SM00220">
    <property type="entry name" value="S_TKc"/>
    <property type="match status" value="1"/>
</dbReference>
<dbReference type="GO" id="GO:0016301">
    <property type="term" value="F:kinase activity"/>
    <property type="evidence" value="ECO:0007669"/>
    <property type="project" value="UniProtKB-KW"/>
</dbReference>
<evidence type="ECO:0000259" key="5">
    <source>
        <dbReference type="PROSITE" id="PS50011"/>
    </source>
</evidence>
<dbReference type="PRINTS" id="PR00320">
    <property type="entry name" value="GPROTEINBRPT"/>
</dbReference>
<dbReference type="SUPFAM" id="SSF56112">
    <property type="entry name" value="Protein kinase-like (PK-like)"/>
    <property type="match status" value="1"/>
</dbReference>
<sequence length="609" mass="67926">MSYCLNPHCKSPQNPQGANYCQTCGNSLILKQHYQAIKKIGQGGFGRTFLSIDRSQGNPRRCAIKQLSFESKNPDMQRKATDLFEQEAQRLYQLGNHPQIPQFYNYFHEGDNHYLVQEYRPGENLDVILEQTGKWTEPQIRDLLKKLLPVLNYIHDRQVIHRDIKPANIIQGLNGEYSLVDFGSAKYVTETALLNTGTTIGSPEFVAPEQLRGKAIYASDLYGLGVTCLYLLTQVSPFLLFDSAEGVWVWREYLGDTQMSDKLGAILDRLIQLGTKHRYRCARDVFHALKPAKKLPPPPPPRPRFFPPSGTKIWRCVQTLEGHRGSVCALAMSPDGQLLASGSFDSGIKIWNLETGSLEETLNLHTNPVLTLAFSPLEHQLASGSIDDVIKIWDFGTATVYCTPLEHYGSSVTLSLAYHPQGKAIASGGDDRQLQIWLTESDRHLSIPHPRGINTVAFSPDGKLIASGSSDNQIYLWHVETGEPITQLKGHQRDINAIAFSRDGHLASGSSDLTVKLWNLSSLHTTPLPQHTFQPSSDWVRAVAFSSDSQQLMAGSADGSLTIWDLQMLQIRQTLREHFKDINAIAISPGRSLMATASRDTTIKIWIGD</sequence>
<evidence type="ECO:0000313" key="6">
    <source>
        <dbReference type="EMBL" id="MDJ1176311.1"/>
    </source>
</evidence>
<feature type="repeat" description="WD" evidence="3">
    <location>
        <begin position="533"/>
        <end position="574"/>
    </location>
</feature>
<dbReference type="InterPro" id="IPR020472">
    <property type="entry name" value="WD40_PAC1"/>
</dbReference>
<evidence type="ECO:0000256" key="4">
    <source>
        <dbReference type="PROSITE-ProRule" id="PRU10141"/>
    </source>
</evidence>
<feature type="repeat" description="WD" evidence="3">
    <location>
        <begin position="488"/>
        <end position="522"/>
    </location>
</feature>
<organism evidence="6 7">
    <name type="scientific">Roseofilum capinflatum BLCC-M114</name>
    <dbReference type="NCBI Taxonomy" id="3022440"/>
    <lineage>
        <taxon>Bacteria</taxon>
        <taxon>Bacillati</taxon>
        <taxon>Cyanobacteriota</taxon>
        <taxon>Cyanophyceae</taxon>
        <taxon>Desertifilales</taxon>
        <taxon>Desertifilaceae</taxon>
        <taxon>Roseofilum</taxon>
        <taxon>Roseofilum capinflatum</taxon>
    </lineage>
</organism>
<accession>A0ABT7BAZ7</accession>
<dbReference type="InterPro" id="IPR011009">
    <property type="entry name" value="Kinase-like_dom_sf"/>
</dbReference>
<proteinExistence type="predicted"/>
<reference evidence="6 7" key="1">
    <citation type="submission" date="2023-01" db="EMBL/GenBank/DDBJ databases">
        <title>Novel diversity within Roseofilum (Cyanobacteria; Desertifilaceae) from marine benthic mats with descriptions of four novel species.</title>
        <authorList>
            <person name="Wang Y."/>
            <person name="Berthold D.E."/>
            <person name="Hu J."/>
            <person name="Lefler F.W."/>
            <person name="Laughinghouse H.D. IV."/>
        </authorList>
    </citation>
    <scope>NUCLEOTIDE SEQUENCE [LARGE SCALE GENOMIC DNA]</scope>
    <source>
        <strain evidence="6 7">BLCC-M114</strain>
    </source>
</reference>
<keyword evidence="1 3" id="KW-0853">WD repeat</keyword>
<dbReference type="InterPro" id="IPR019775">
    <property type="entry name" value="WD40_repeat_CS"/>
</dbReference>
<dbReference type="InterPro" id="IPR017441">
    <property type="entry name" value="Protein_kinase_ATP_BS"/>
</dbReference>
<evidence type="ECO:0000256" key="1">
    <source>
        <dbReference type="ARBA" id="ARBA00022574"/>
    </source>
</evidence>
<keyword evidence="2" id="KW-0677">Repeat</keyword>
<dbReference type="PROSITE" id="PS50082">
    <property type="entry name" value="WD_REPEATS_2"/>
    <property type="match status" value="7"/>
</dbReference>
<evidence type="ECO:0000256" key="3">
    <source>
        <dbReference type="PROSITE-ProRule" id="PRU00221"/>
    </source>
</evidence>
<feature type="repeat" description="WD" evidence="3">
    <location>
        <begin position="575"/>
        <end position="606"/>
    </location>
</feature>
<dbReference type="Pfam" id="PF00400">
    <property type="entry name" value="WD40"/>
    <property type="match status" value="7"/>
</dbReference>
<evidence type="ECO:0000256" key="2">
    <source>
        <dbReference type="ARBA" id="ARBA00022737"/>
    </source>
</evidence>
<evidence type="ECO:0000313" key="7">
    <source>
        <dbReference type="Proteomes" id="UP001235849"/>
    </source>
</evidence>
<feature type="repeat" description="WD" evidence="3">
    <location>
        <begin position="362"/>
        <end position="403"/>
    </location>
</feature>